<evidence type="ECO:0000256" key="1">
    <source>
        <dbReference type="SAM" id="MobiDB-lite"/>
    </source>
</evidence>
<protein>
    <submittedName>
        <fullName evidence="3">Origin recognition complex subunit 5</fullName>
    </submittedName>
</protein>
<dbReference type="Proteomes" id="UP000092666">
    <property type="component" value="Unassembled WGS sequence"/>
</dbReference>
<feature type="domain" description="Origin recognition complex subunit 5 C-terminal" evidence="2">
    <location>
        <begin position="359"/>
        <end position="444"/>
    </location>
</feature>
<name>A0A1B9H0M5_9TREE</name>
<dbReference type="GO" id="GO:0003688">
    <property type="term" value="F:DNA replication origin binding"/>
    <property type="evidence" value="ECO:0007669"/>
    <property type="project" value="TreeGrafter"/>
</dbReference>
<keyword evidence="4" id="KW-1185">Reference proteome</keyword>
<dbReference type="OrthoDB" id="365981at2759"/>
<feature type="domain" description="Origin recognition complex subunit 5 C-terminal" evidence="2">
    <location>
        <begin position="505"/>
        <end position="573"/>
    </location>
</feature>
<dbReference type="EMBL" id="KI669494">
    <property type="protein sequence ID" value="OCF36822.1"/>
    <property type="molecule type" value="Genomic_DNA"/>
</dbReference>
<feature type="region of interest" description="Disordered" evidence="1">
    <location>
        <begin position="448"/>
        <end position="474"/>
    </location>
</feature>
<reference evidence="3 4" key="1">
    <citation type="submission" date="2013-07" db="EMBL/GenBank/DDBJ databases">
        <title>The Genome Sequence of Cryptococcus heveanensis BCC8398.</title>
        <authorList>
            <consortium name="The Broad Institute Genome Sequencing Platform"/>
            <person name="Cuomo C."/>
            <person name="Litvintseva A."/>
            <person name="Chen Y."/>
            <person name="Heitman J."/>
            <person name="Sun S."/>
            <person name="Springer D."/>
            <person name="Dromer F."/>
            <person name="Young S.K."/>
            <person name="Zeng Q."/>
            <person name="Gargeya S."/>
            <person name="Fitzgerald M."/>
            <person name="Abouelleil A."/>
            <person name="Alvarado L."/>
            <person name="Berlin A.M."/>
            <person name="Chapman S.B."/>
            <person name="Dewar J."/>
            <person name="Goldberg J."/>
            <person name="Griggs A."/>
            <person name="Gujja S."/>
            <person name="Hansen M."/>
            <person name="Howarth C."/>
            <person name="Imamovic A."/>
            <person name="Larimer J."/>
            <person name="McCowan C."/>
            <person name="Murphy C."/>
            <person name="Pearson M."/>
            <person name="Priest M."/>
            <person name="Roberts A."/>
            <person name="Saif S."/>
            <person name="Shea T."/>
            <person name="Sykes S."/>
            <person name="Wortman J."/>
            <person name="Nusbaum C."/>
            <person name="Birren B."/>
        </authorList>
    </citation>
    <scope>NUCLEOTIDE SEQUENCE [LARGE SCALE GENOMIC DNA]</scope>
    <source>
        <strain evidence="3 4">BCC8398</strain>
    </source>
</reference>
<dbReference type="Pfam" id="PF14630">
    <property type="entry name" value="ORC5_C"/>
    <property type="match status" value="2"/>
</dbReference>
<organism evidence="3 4">
    <name type="scientific">Kwoniella heveanensis BCC8398</name>
    <dbReference type="NCBI Taxonomy" id="1296120"/>
    <lineage>
        <taxon>Eukaryota</taxon>
        <taxon>Fungi</taxon>
        <taxon>Dikarya</taxon>
        <taxon>Basidiomycota</taxon>
        <taxon>Agaricomycotina</taxon>
        <taxon>Tremellomycetes</taxon>
        <taxon>Tremellales</taxon>
        <taxon>Cryptococcaceae</taxon>
        <taxon>Kwoniella</taxon>
    </lineage>
</organism>
<dbReference type="InterPro" id="IPR047088">
    <property type="entry name" value="ORC5_C"/>
</dbReference>
<dbReference type="AlphaFoldDB" id="A0A1B9H0M5"/>
<proteinExistence type="predicted"/>
<evidence type="ECO:0000313" key="4">
    <source>
        <dbReference type="Proteomes" id="UP000092666"/>
    </source>
</evidence>
<sequence length="578" mass="62683">MSIAGAHTELDTILSHPPCPSLIYIHHPHHPSTSLPPLPASCAAGSSSGSKMASTTTTSTSTLSAISIDTVEHHTPRLLLSGILCKITGDVDHDVNTFDAFKLVLRGWWMNKQSGSSGSGSGGKGKAKVRVSGNGTTDGNDGIDVNGHEAETGQWVVIRITKAERLRSVLGNGWSVITRLSELTGVPCTVILCSTAPWDHVRPHRGDAPEPVHIYLPPPTKEEIHVALLPGSSHPLYPRFLELLLSTVLPLVTPPISELHHLALSLWPIYTATLPPHLEMALLGTNSGSSSSPDPDNPPPPLNVNIKLLTDLKSQLSLSLASAIEDLLPRHIGSTEFVKALLPGPGKLRTLPKPPEIELPTLAKYLLVAAYAASYNPAKSDIRLFGRGTGPDGKRKKGGGTRRAGYGRTRIGKVPQRLLGPKPFPIDRLLALFSSLYAEHAPRPDDLLPSLGEGYNDYRSSSSSSSDSDGRDEMDIWGGRGGDAYLSVAQLAAKAERKRKRENERERRWDDEVDGIAMSAKLWSMIPQLESQGLLRRTSPQDRLDNITLRCEIDYEAAKTLAKELRITLDEYLYEASM</sequence>
<feature type="region of interest" description="Disordered" evidence="1">
    <location>
        <begin position="386"/>
        <end position="408"/>
    </location>
</feature>
<reference evidence="4" key="2">
    <citation type="submission" date="2013-12" db="EMBL/GenBank/DDBJ databases">
        <title>Evolution of pathogenesis and genome organization in the Tremellales.</title>
        <authorList>
            <person name="Cuomo C."/>
            <person name="Litvintseva A."/>
            <person name="Heitman J."/>
            <person name="Chen Y."/>
            <person name="Sun S."/>
            <person name="Springer D."/>
            <person name="Dromer F."/>
            <person name="Young S."/>
            <person name="Zeng Q."/>
            <person name="Chapman S."/>
            <person name="Gujja S."/>
            <person name="Saif S."/>
            <person name="Birren B."/>
        </authorList>
    </citation>
    <scope>NUCLEOTIDE SEQUENCE [LARGE SCALE GENOMIC DNA]</scope>
    <source>
        <strain evidence="4">BCC8398</strain>
    </source>
</reference>
<evidence type="ECO:0000259" key="2">
    <source>
        <dbReference type="Pfam" id="PF14630"/>
    </source>
</evidence>
<dbReference type="PANTHER" id="PTHR12705">
    <property type="entry name" value="ORIGIN RECOGNITION COMPLEX SUBUNIT 5"/>
    <property type="match status" value="1"/>
</dbReference>
<accession>A0A1B9H0M5</accession>
<feature type="compositionally biased region" description="Low complexity" evidence="1">
    <location>
        <begin position="40"/>
        <end position="56"/>
    </location>
</feature>
<dbReference type="GO" id="GO:0006270">
    <property type="term" value="P:DNA replication initiation"/>
    <property type="evidence" value="ECO:0007669"/>
    <property type="project" value="TreeGrafter"/>
</dbReference>
<dbReference type="GO" id="GO:0005664">
    <property type="term" value="C:nuclear origin of replication recognition complex"/>
    <property type="evidence" value="ECO:0007669"/>
    <property type="project" value="TreeGrafter"/>
</dbReference>
<dbReference type="InterPro" id="IPR020796">
    <property type="entry name" value="ORC5"/>
</dbReference>
<dbReference type="PANTHER" id="PTHR12705:SF0">
    <property type="entry name" value="ORIGIN RECOGNITION COMPLEX SUBUNIT 5"/>
    <property type="match status" value="1"/>
</dbReference>
<dbReference type="STRING" id="1296120.A0A1B9H0M5"/>
<feature type="region of interest" description="Disordered" evidence="1">
    <location>
        <begin position="114"/>
        <end position="146"/>
    </location>
</feature>
<evidence type="ECO:0000313" key="3">
    <source>
        <dbReference type="EMBL" id="OCF36822.1"/>
    </source>
</evidence>
<feature type="region of interest" description="Disordered" evidence="1">
    <location>
        <begin position="36"/>
        <end position="56"/>
    </location>
</feature>
<gene>
    <name evidence="3" type="ORF">I316_01418</name>
</gene>
<feature type="compositionally biased region" description="Low complexity" evidence="1">
    <location>
        <begin position="133"/>
        <end position="145"/>
    </location>
</feature>